<accession>A0ABR4QFP9</accession>
<keyword evidence="4" id="KW-1185">Reference proteome</keyword>
<feature type="region of interest" description="Disordered" evidence="2">
    <location>
        <begin position="1"/>
        <end position="24"/>
    </location>
</feature>
<evidence type="ECO:0000313" key="4">
    <source>
        <dbReference type="Proteomes" id="UP001651158"/>
    </source>
</evidence>
<dbReference type="Pfam" id="PF14645">
    <property type="entry name" value="Chibby"/>
    <property type="match status" value="1"/>
</dbReference>
<gene>
    <name evidence="3" type="ORF">TcWFU_000978</name>
</gene>
<keyword evidence="1" id="KW-0175">Coiled coil</keyword>
<protein>
    <recommendedName>
        <fullName evidence="5">Chibby</fullName>
    </recommendedName>
</protein>
<dbReference type="EMBL" id="JAKROA010000003">
    <property type="protein sequence ID" value="KAL5108420.1"/>
    <property type="molecule type" value="Genomic_DNA"/>
</dbReference>
<dbReference type="PANTHER" id="PTHR21533">
    <property type="entry name" value="LEUCINE-RICH PROTEIN"/>
    <property type="match status" value="1"/>
</dbReference>
<organism evidence="3 4">
    <name type="scientific">Taenia crassiceps</name>
    <dbReference type="NCBI Taxonomy" id="6207"/>
    <lineage>
        <taxon>Eukaryota</taxon>
        <taxon>Metazoa</taxon>
        <taxon>Spiralia</taxon>
        <taxon>Lophotrochozoa</taxon>
        <taxon>Platyhelminthes</taxon>
        <taxon>Cestoda</taxon>
        <taxon>Eucestoda</taxon>
        <taxon>Cyclophyllidea</taxon>
        <taxon>Taeniidae</taxon>
        <taxon>Taenia</taxon>
    </lineage>
</organism>
<feature type="coiled-coil region" evidence="1">
    <location>
        <begin position="77"/>
        <end position="125"/>
    </location>
</feature>
<comment type="caution">
    <text evidence="3">The sequence shown here is derived from an EMBL/GenBank/DDBJ whole genome shotgun (WGS) entry which is preliminary data.</text>
</comment>
<dbReference type="InterPro" id="IPR028118">
    <property type="entry name" value="Chibby_fam"/>
</dbReference>
<dbReference type="CDD" id="cd07429">
    <property type="entry name" value="Cby_like"/>
    <property type="match status" value="1"/>
</dbReference>
<proteinExistence type="predicted"/>
<reference evidence="3 4" key="1">
    <citation type="journal article" date="2022" name="Front. Cell. Infect. Microbiol.">
        <title>The Genomes of Two Strains of Taenia crassiceps the Animal Model for the Study of Human Cysticercosis.</title>
        <authorList>
            <person name="Bobes R.J."/>
            <person name="Estrada K."/>
            <person name="Rios-Valencia D.G."/>
            <person name="Calderon-Gallegos A."/>
            <person name="de la Torre P."/>
            <person name="Carrero J.C."/>
            <person name="Sanchez-Flores A."/>
            <person name="Laclette J.P."/>
        </authorList>
    </citation>
    <scope>NUCLEOTIDE SEQUENCE [LARGE SCALE GENOMIC DNA]</scope>
    <source>
        <strain evidence="3">WFUcys</strain>
    </source>
</reference>
<evidence type="ECO:0008006" key="5">
    <source>
        <dbReference type="Google" id="ProtNLM"/>
    </source>
</evidence>
<name>A0ABR4QFP9_9CEST</name>
<evidence type="ECO:0000256" key="2">
    <source>
        <dbReference type="SAM" id="MobiDB-lite"/>
    </source>
</evidence>
<sequence>MPIFNKKFSLPRMPPRKASSMTNLSQLDASTRSNEFGLDCGVVKARLSGRNLTFKNGRWRVEDGRGDSGDEPASKEIGRLKNENRKLYEENNLLKIKVDILLDMVAETTAEVRLQENEIESLRNLIHRKPLSTFSQPAIPTT</sequence>
<evidence type="ECO:0000313" key="3">
    <source>
        <dbReference type="EMBL" id="KAL5108420.1"/>
    </source>
</evidence>
<dbReference type="PANTHER" id="PTHR21533:SF19">
    <property type="entry name" value="LEUCINE-RICH PROTEIN"/>
    <property type="match status" value="1"/>
</dbReference>
<dbReference type="Proteomes" id="UP001651158">
    <property type="component" value="Unassembled WGS sequence"/>
</dbReference>
<evidence type="ECO:0000256" key="1">
    <source>
        <dbReference type="SAM" id="Coils"/>
    </source>
</evidence>